<dbReference type="Proteomes" id="UP000198802">
    <property type="component" value="Unassembled WGS sequence"/>
</dbReference>
<evidence type="ECO:0000313" key="2">
    <source>
        <dbReference type="EMBL" id="CUU60572.1"/>
    </source>
</evidence>
<proteinExistence type="predicted"/>
<dbReference type="InterPro" id="IPR016040">
    <property type="entry name" value="NAD(P)-bd_dom"/>
</dbReference>
<sequence length="287" mass="30302">MPVILVTGATGTIGSKVLDILTVRGQRVRAVTRDPEKISTRSGVEVVRADFDEPASLRQAVATVRTMFLLTAPASPTTRHDLAIIDAARSAGVRKVVKLSAIGTGEKIGADVVGASHLAAERAVRDSGMAWTILRPSSFASNALRWVEAADQGRPVLDLTGPGRHGVVDPHDVAAVAVEALLSSTHIGRIYTLTGPELLTMTEQVTCLSRAVGRRIDTVAVSPERAADEMLAAGMDRSAVDMIITGAAWVRAGHNAILTDDVAAVLGRPPTSFQSWVMRHRRALGAS</sequence>
<dbReference type="Gene3D" id="3.90.25.10">
    <property type="entry name" value="UDP-galactose 4-epimerase, domain 1"/>
    <property type="match status" value="1"/>
</dbReference>
<dbReference type="SUPFAM" id="SSF51735">
    <property type="entry name" value="NAD(P)-binding Rossmann-fold domains"/>
    <property type="match status" value="1"/>
</dbReference>
<dbReference type="Gene3D" id="3.40.50.720">
    <property type="entry name" value="NAD(P)-binding Rossmann-like Domain"/>
    <property type="match status" value="1"/>
</dbReference>
<dbReference type="PANTHER" id="PTHR43162:SF1">
    <property type="entry name" value="PRESTALK A DIFFERENTIATION PROTEIN A"/>
    <property type="match status" value="1"/>
</dbReference>
<dbReference type="InterPro" id="IPR051604">
    <property type="entry name" value="Ergot_Alk_Oxidoreductase"/>
</dbReference>
<dbReference type="AlphaFoldDB" id="A0A0S4R033"/>
<dbReference type="EMBL" id="FAOZ01000042">
    <property type="protein sequence ID" value="CUU60572.1"/>
    <property type="molecule type" value="Genomic_DNA"/>
</dbReference>
<protein>
    <submittedName>
        <fullName evidence="2">Uncharacterized conserved protein YbjT, contains NAD(P)-binding and DUF2867 domains</fullName>
    </submittedName>
</protein>
<dbReference type="InterPro" id="IPR036291">
    <property type="entry name" value="NAD(P)-bd_dom_sf"/>
</dbReference>
<accession>A0A0S4R033</accession>
<evidence type="ECO:0000313" key="3">
    <source>
        <dbReference type="Proteomes" id="UP000198802"/>
    </source>
</evidence>
<feature type="domain" description="NAD(P)-binding" evidence="1">
    <location>
        <begin position="8"/>
        <end position="181"/>
    </location>
</feature>
<gene>
    <name evidence="2" type="ORF">Ga0074812_14250</name>
</gene>
<evidence type="ECO:0000259" key="1">
    <source>
        <dbReference type="Pfam" id="PF13460"/>
    </source>
</evidence>
<organism evidence="2 3">
    <name type="scientific">Parafrankia irregularis</name>
    <dbReference type="NCBI Taxonomy" id="795642"/>
    <lineage>
        <taxon>Bacteria</taxon>
        <taxon>Bacillati</taxon>
        <taxon>Actinomycetota</taxon>
        <taxon>Actinomycetes</taxon>
        <taxon>Frankiales</taxon>
        <taxon>Frankiaceae</taxon>
        <taxon>Parafrankia</taxon>
    </lineage>
</organism>
<dbReference type="PANTHER" id="PTHR43162">
    <property type="match status" value="1"/>
</dbReference>
<name>A0A0S4R033_9ACTN</name>
<dbReference type="RefSeq" id="WP_091285707.1">
    <property type="nucleotide sequence ID" value="NZ_FAOZ01000042.1"/>
</dbReference>
<keyword evidence="3" id="KW-1185">Reference proteome</keyword>
<reference evidence="3" key="1">
    <citation type="submission" date="2015-11" db="EMBL/GenBank/DDBJ databases">
        <authorList>
            <person name="Varghese N."/>
        </authorList>
    </citation>
    <scope>NUCLEOTIDE SEQUENCE [LARGE SCALE GENOMIC DNA]</scope>
    <source>
        <strain evidence="3">DSM 45899</strain>
    </source>
</reference>
<dbReference type="Pfam" id="PF13460">
    <property type="entry name" value="NAD_binding_10"/>
    <property type="match status" value="1"/>
</dbReference>